<feature type="binding site" evidence="11">
    <location>
        <position position="181"/>
    </location>
    <ligand>
        <name>substrate</name>
    </ligand>
</feature>
<comment type="subunit">
    <text evidence="11">Monomer.</text>
</comment>
<evidence type="ECO:0000256" key="12">
    <source>
        <dbReference type="SAM" id="MobiDB-lite"/>
    </source>
</evidence>
<dbReference type="GO" id="GO:0008652">
    <property type="term" value="P:amino acid biosynthetic process"/>
    <property type="evidence" value="ECO:0007669"/>
    <property type="project" value="UniProtKB-KW"/>
</dbReference>
<dbReference type="PRINTS" id="PR01100">
    <property type="entry name" value="SHIKIMTKNASE"/>
</dbReference>
<dbReference type="PANTHER" id="PTHR21087:SF16">
    <property type="entry name" value="SHIKIMATE KINASE 1, CHLOROPLASTIC"/>
    <property type="match status" value="1"/>
</dbReference>
<protein>
    <recommendedName>
        <fullName evidence="3 11">Shikimate kinase</fullName>
        <shortName evidence="11">SK</shortName>
        <ecNumber evidence="3 11">2.7.1.71</ecNumber>
    </recommendedName>
</protein>
<dbReference type="EMBL" id="JAFIDA010000001">
    <property type="protein sequence ID" value="MBP1325124.1"/>
    <property type="molecule type" value="Genomic_DNA"/>
</dbReference>
<dbReference type="GO" id="GO:0009423">
    <property type="term" value="P:chorismate biosynthetic process"/>
    <property type="evidence" value="ECO:0007669"/>
    <property type="project" value="UniProtKB-UniRule"/>
</dbReference>
<keyword evidence="11" id="KW-0460">Magnesium</keyword>
<dbReference type="CDD" id="cd00464">
    <property type="entry name" value="SK"/>
    <property type="match status" value="1"/>
</dbReference>
<evidence type="ECO:0000256" key="7">
    <source>
        <dbReference type="ARBA" id="ARBA00022777"/>
    </source>
</evidence>
<keyword evidence="11" id="KW-0479">Metal-binding</keyword>
<proteinExistence type="inferred from homology"/>
<feature type="binding site" evidence="11">
    <location>
        <position position="117"/>
    </location>
    <ligand>
        <name>Mg(2+)</name>
        <dbReference type="ChEBI" id="CHEBI:18420"/>
    </ligand>
</feature>
<sequence>MSGSRRAGRQAGPPSVDPTPARSLTGTPGSEARESGAPKTGAVPLPPMSPITAALSVVPLKRRGARGQNSTSQSAADSADGAAPKSLRARRRRRRRGTVKVTERVLVFVGPMAAGKTSLGKRVARELGVPFVDSDAVFVRAHGPITDFFATHGEPEFRRLEAEVIAAELAAGSGKVLALGGGAVLTASTRELLAHHPVVLLMTTQEAVLRTANLSRRPLLRDDPNAWGRILQERKPLYDEVADVTYRTDRATKEQLARRVASWARSFRGKR</sequence>
<dbReference type="PANTHER" id="PTHR21087">
    <property type="entry name" value="SHIKIMATE KINASE"/>
    <property type="match status" value="1"/>
</dbReference>
<dbReference type="EC" id="2.7.1.71" evidence="3 11"/>
<feature type="region of interest" description="Disordered" evidence="12">
    <location>
        <begin position="1"/>
        <end position="50"/>
    </location>
</feature>
<feature type="binding site" evidence="11">
    <location>
        <position position="217"/>
    </location>
    <ligand>
        <name>ATP</name>
        <dbReference type="ChEBI" id="CHEBI:30616"/>
    </ligand>
</feature>
<comment type="pathway">
    <text evidence="1 11">Metabolic intermediate biosynthesis; chorismate biosynthesis; chorismate from D-erythrose 4-phosphate and phosphoenolpyruvate: step 5/7.</text>
</comment>
<comment type="catalytic activity">
    <reaction evidence="10 11">
        <text>shikimate + ATP = 3-phosphoshikimate + ADP + H(+)</text>
        <dbReference type="Rhea" id="RHEA:13121"/>
        <dbReference type="ChEBI" id="CHEBI:15378"/>
        <dbReference type="ChEBI" id="CHEBI:30616"/>
        <dbReference type="ChEBI" id="CHEBI:36208"/>
        <dbReference type="ChEBI" id="CHEBI:145989"/>
        <dbReference type="ChEBI" id="CHEBI:456216"/>
        <dbReference type="EC" id="2.7.1.71"/>
    </reaction>
</comment>
<feature type="compositionally biased region" description="Low complexity" evidence="12">
    <location>
        <begin position="70"/>
        <end position="86"/>
    </location>
</feature>
<dbReference type="AlphaFoldDB" id="A0A940T2Y8"/>
<feature type="binding site" evidence="11">
    <location>
        <position position="158"/>
    </location>
    <ligand>
        <name>substrate</name>
    </ligand>
</feature>
<dbReference type="Proteomes" id="UP000675163">
    <property type="component" value="Unassembled WGS sequence"/>
</dbReference>
<dbReference type="GO" id="GO:0004765">
    <property type="term" value="F:shikimate kinase activity"/>
    <property type="evidence" value="ECO:0007669"/>
    <property type="project" value="UniProtKB-UniRule"/>
</dbReference>
<organism evidence="13 14">
    <name type="scientific">Leucobacter exalbidus</name>
    <dbReference type="NCBI Taxonomy" id="662960"/>
    <lineage>
        <taxon>Bacteria</taxon>
        <taxon>Bacillati</taxon>
        <taxon>Actinomycetota</taxon>
        <taxon>Actinomycetes</taxon>
        <taxon>Micrococcales</taxon>
        <taxon>Microbacteriaceae</taxon>
        <taxon>Leucobacter</taxon>
    </lineage>
</organism>
<dbReference type="PROSITE" id="PS01128">
    <property type="entry name" value="SHIKIMATE_KINASE"/>
    <property type="match status" value="1"/>
</dbReference>
<reference evidence="13" key="1">
    <citation type="submission" date="2021-02" db="EMBL/GenBank/DDBJ databases">
        <title>Sequencing the genomes of 1000 actinobacteria strains.</title>
        <authorList>
            <person name="Klenk H.-P."/>
        </authorList>
    </citation>
    <scope>NUCLEOTIDE SEQUENCE</scope>
    <source>
        <strain evidence="13">DSM 22850</strain>
    </source>
</reference>
<keyword evidence="6 11" id="KW-0547">Nucleotide-binding</keyword>
<keyword evidence="11" id="KW-0963">Cytoplasm</keyword>
<evidence type="ECO:0000313" key="13">
    <source>
        <dbReference type="EMBL" id="MBP1325124.1"/>
    </source>
</evidence>
<comment type="similarity">
    <text evidence="2 11">Belongs to the shikimate kinase family.</text>
</comment>
<gene>
    <name evidence="11" type="primary">aroK</name>
    <name evidence="13" type="ORF">JOF28_000356</name>
</gene>
<accession>A0A940T2Y8</accession>
<feature type="compositionally biased region" description="Basic residues" evidence="12">
    <location>
        <begin position="87"/>
        <end position="98"/>
    </location>
</feature>
<keyword evidence="14" id="KW-1185">Reference proteome</keyword>
<comment type="caution">
    <text evidence="13">The sequence shown here is derived from an EMBL/GenBank/DDBJ whole genome shotgun (WGS) entry which is preliminary data.</text>
</comment>
<evidence type="ECO:0000256" key="9">
    <source>
        <dbReference type="ARBA" id="ARBA00023141"/>
    </source>
</evidence>
<evidence type="ECO:0000256" key="10">
    <source>
        <dbReference type="ARBA" id="ARBA00048567"/>
    </source>
</evidence>
<dbReference type="HAMAP" id="MF_00109">
    <property type="entry name" value="Shikimate_kinase"/>
    <property type="match status" value="1"/>
</dbReference>
<keyword evidence="5 11" id="KW-0808">Transferase</keyword>
<feature type="binding site" evidence="11">
    <location>
        <position position="234"/>
    </location>
    <ligand>
        <name>substrate</name>
    </ligand>
</feature>
<dbReference type="SUPFAM" id="SSF52540">
    <property type="entry name" value="P-loop containing nucleoside triphosphate hydrolases"/>
    <property type="match status" value="1"/>
</dbReference>
<evidence type="ECO:0000256" key="5">
    <source>
        <dbReference type="ARBA" id="ARBA00022679"/>
    </source>
</evidence>
<keyword evidence="4 11" id="KW-0028">Amino-acid biosynthesis</keyword>
<name>A0A940T2Y8_9MICO</name>
<keyword evidence="9 11" id="KW-0057">Aromatic amino acid biosynthesis</keyword>
<comment type="function">
    <text evidence="11">Catalyzes the specific phosphorylation of the 3-hydroxyl group of shikimic acid using ATP as a cosubstrate.</text>
</comment>
<feature type="binding site" evidence="11">
    <location>
        <begin position="113"/>
        <end position="118"/>
    </location>
    <ligand>
        <name>ATP</name>
        <dbReference type="ChEBI" id="CHEBI:30616"/>
    </ligand>
</feature>
<evidence type="ECO:0000256" key="4">
    <source>
        <dbReference type="ARBA" id="ARBA00022605"/>
    </source>
</evidence>
<evidence type="ECO:0000256" key="1">
    <source>
        <dbReference type="ARBA" id="ARBA00004842"/>
    </source>
</evidence>
<evidence type="ECO:0000256" key="8">
    <source>
        <dbReference type="ARBA" id="ARBA00022840"/>
    </source>
</evidence>
<comment type="subcellular location">
    <subcellularLocation>
        <location evidence="11">Cytoplasm</location>
    </subcellularLocation>
</comment>
<comment type="cofactor">
    <cofactor evidence="11">
        <name>Mg(2+)</name>
        <dbReference type="ChEBI" id="CHEBI:18420"/>
    </cofactor>
    <text evidence="11">Binds 1 Mg(2+) ion per subunit.</text>
</comment>
<dbReference type="InterPro" id="IPR027417">
    <property type="entry name" value="P-loop_NTPase"/>
</dbReference>
<keyword evidence="7 11" id="KW-0418">Kinase</keyword>
<dbReference type="Pfam" id="PF01202">
    <property type="entry name" value="SKI"/>
    <property type="match status" value="1"/>
</dbReference>
<dbReference type="GO" id="GO:0005829">
    <property type="term" value="C:cytosol"/>
    <property type="evidence" value="ECO:0007669"/>
    <property type="project" value="TreeGrafter"/>
</dbReference>
<dbReference type="InterPro" id="IPR031322">
    <property type="entry name" value="Shikimate/glucono_kinase"/>
</dbReference>
<evidence type="ECO:0000256" key="3">
    <source>
        <dbReference type="ARBA" id="ARBA00012154"/>
    </source>
</evidence>
<evidence type="ECO:0000256" key="2">
    <source>
        <dbReference type="ARBA" id="ARBA00006997"/>
    </source>
</evidence>
<evidence type="ECO:0000313" key="14">
    <source>
        <dbReference type="Proteomes" id="UP000675163"/>
    </source>
</evidence>
<evidence type="ECO:0000256" key="6">
    <source>
        <dbReference type="ARBA" id="ARBA00022741"/>
    </source>
</evidence>
<evidence type="ECO:0000256" key="11">
    <source>
        <dbReference type="HAMAP-Rule" id="MF_00109"/>
    </source>
</evidence>
<keyword evidence="8 11" id="KW-0067">ATP-binding</keyword>
<dbReference type="GO" id="GO:0000287">
    <property type="term" value="F:magnesium ion binding"/>
    <property type="evidence" value="ECO:0007669"/>
    <property type="project" value="UniProtKB-UniRule"/>
</dbReference>
<dbReference type="InterPro" id="IPR023000">
    <property type="entry name" value="Shikimate_kinase_CS"/>
</dbReference>
<feature type="region of interest" description="Disordered" evidence="12">
    <location>
        <begin position="63"/>
        <end position="98"/>
    </location>
</feature>
<dbReference type="InterPro" id="IPR000623">
    <property type="entry name" value="Shikimate_kinase/TSH1"/>
</dbReference>
<comment type="caution">
    <text evidence="11">Lacks conserved residue(s) required for the propagation of feature annotation.</text>
</comment>
<dbReference type="RefSeq" id="WP_342452048.1">
    <property type="nucleotide sequence ID" value="NZ_JAFIDA010000001.1"/>
</dbReference>
<dbReference type="Gene3D" id="3.40.50.300">
    <property type="entry name" value="P-loop containing nucleotide triphosphate hydrolases"/>
    <property type="match status" value="1"/>
</dbReference>
<feature type="binding site" evidence="11">
    <location>
        <position position="135"/>
    </location>
    <ligand>
        <name>substrate</name>
    </ligand>
</feature>
<dbReference type="GO" id="GO:0009073">
    <property type="term" value="P:aromatic amino acid family biosynthetic process"/>
    <property type="evidence" value="ECO:0007669"/>
    <property type="project" value="UniProtKB-KW"/>
</dbReference>
<dbReference type="GO" id="GO:0005524">
    <property type="term" value="F:ATP binding"/>
    <property type="evidence" value="ECO:0007669"/>
    <property type="project" value="UniProtKB-UniRule"/>
</dbReference>